<feature type="compositionally biased region" description="Low complexity" evidence="1">
    <location>
        <begin position="99"/>
        <end position="129"/>
    </location>
</feature>
<evidence type="ECO:0000313" key="2">
    <source>
        <dbReference type="EMBL" id="VDI81450.1"/>
    </source>
</evidence>
<organism evidence="2 3">
    <name type="scientific">Mytilus galloprovincialis</name>
    <name type="common">Mediterranean mussel</name>
    <dbReference type="NCBI Taxonomy" id="29158"/>
    <lineage>
        <taxon>Eukaryota</taxon>
        <taxon>Metazoa</taxon>
        <taxon>Spiralia</taxon>
        <taxon>Lophotrochozoa</taxon>
        <taxon>Mollusca</taxon>
        <taxon>Bivalvia</taxon>
        <taxon>Autobranchia</taxon>
        <taxon>Pteriomorphia</taxon>
        <taxon>Mytilida</taxon>
        <taxon>Mytiloidea</taxon>
        <taxon>Mytilidae</taxon>
        <taxon>Mytilinae</taxon>
        <taxon>Mytilus</taxon>
    </lineage>
</organism>
<reference evidence="2" key="1">
    <citation type="submission" date="2018-11" db="EMBL/GenBank/DDBJ databases">
        <authorList>
            <person name="Alioto T."/>
            <person name="Alioto T."/>
        </authorList>
    </citation>
    <scope>NUCLEOTIDE SEQUENCE</scope>
</reference>
<comment type="caution">
    <text evidence="2">The sequence shown here is derived from an EMBL/GenBank/DDBJ whole genome shotgun (WGS) entry which is preliminary data.</text>
</comment>
<name>A0A8B6HLL4_MYTGA</name>
<accession>A0A8B6HLL4</accession>
<dbReference type="Proteomes" id="UP000596742">
    <property type="component" value="Unassembled WGS sequence"/>
</dbReference>
<proteinExistence type="predicted"/>
<feature type="compositionally biased region" description="Low complexity" evidence="1">
    <location>
        <begin position="48"/>
        <end position="65"/>
    </location>
</feature>
<protein>
    <submittedName>
        <fullName evidence="2">Uncharacterized protein</fullName>
    </submittedName>
</protein>
<feature type="compositionally biased region" description="Low complexity" evidence="1">
    <location>
        <begin position="146"/>
        <end position="158"/>
    </location>
</feature>
<evidence type="ECO:0000313" key="3">
    <source>
        <dbReference type="Proteomes" id="UP000596742"/>
    </source>
</evidence>
<dbReference type="EMBL" id="UYJE01010258">
    <property type="protein sequence ID" value="VDI81450.1"/>
    <property type="molecule type" value="Genomic_DNA"/>
</dbReference>
<keyword evidence="3" id="KW-1185">Reference proteome</keyword>
<feature type="region of interest" description="Disordered" evidence="1">
    <location>
        <begin position="38"/>
        <end position="83"/>
    </location>
</feature>
<gene>
    <name evidence="2" type="ORF">MGAL_10B072280</name>
</gene>
<sequence>MHDARPQVLIFLTMELHDIARQNNVEFVELPAHTSHWLQPLDRKPKSSKTSTQSIQSSLQSSISSPKKKNEKKKSNKKETVEIHNWGGESVWDLLSDIDDSSTSKSLPSSSSKKLTSSSSTKSTTAPSPLRSPEKKDVQKKPVNTSSQKSSDSRSRGMGSRRSKTSCMWSRRSTTLLAQQIFNTCRRN</sequence>
<feature type="compositionally biased region" description="Basic residues" evidence="1">
    <location>
        <begin position="66"/>
        <end position="76"/>
    </location>
</feature>
<evidence type="ECO:0000256" key="1">
    <source>
        <dbReference type="SAM" id="MobiDB-lite"/>
    </source>
</evidence>
<dbReference type="AlphaFoldDB" id="A0A8B6HLL4"/>
<feature type="region of interest" description="Disordered" evidence="1">
    <location>
        <begin position="99"/>
        <end position="170"/>
    </location>
</feature>